<feature type="domain" description="Helicase C-terminal" evidence="10">
    <location>
        <begin position="248"/>
        <end position="408"/>
    </location>
</feature>
<dbReference type="GO" id="GO:0000724">
    <property type="term" value="P:double-strand break repair via homologous recombination"/>
    <property type="evidence" value="ECO:0007669"/>
    <property type="project" value="TreeGrafter"/>
</dbReference>
<evidence type="ECO:0000313" key="11">
    <source>
        <dbReference type="EMBL" id="CAA7263963.1"/>
    </source>
</evidence>
<accession>A0A8S0WJR3</accession>
<dbReference type="SUPFAM" id="SSF52540">
    <property type="entry name" value="P-loop containing nucleoside triphosphate hydrolases"/>
    <property type="match status" value="1"/>
</dbReference>
<evidence type="ECO:0000313" key="12">
    <source>
        <dbReference type="Proteomes" id="UP000467700"/>
    </source>
</evidence>
<evidence type="ECO:0000256" key="8">
    <source>
        <dbReference type="SAM" id="MobiDB-lite"/>
    </source>
</evidence>
<reference evidence="11 12" key="1">
    <citation type="submission" date="2020-01" db="EMBL/GenBank/DDBJ databases">
        <authorList>
            <person name="Gupta K D."/>
        </authorList>
    </citation>
    <scope>NUCLEOTIDE SEQUENCE [LARGE SCALE GENOMIC DNA]</scope>
</reference>
<feature type="compositionally biased region" description="Polar residues" evidence="8">
    <location>
        <begin position="521"/>
        <end position="531"/>
    </location>
</feature>
<evidence type="ECO:0000256" key="1">
    <source>
        <dbReference type="ARBA" id="ARBA00005446"/>
    </source>
</evidence>
<dbReference type="InterPro" id="IPR001650">
    <property type="entry name" value="Helicase_C-like"/>
</dbReference>
<dbReference type="EC" id="5.6.2.4" evidence="7"/>
<dbReference type="SMART" id="SM00490">
    <property type="entry name" value="HELICc"/>
    <property type="match status" value="1"/>
</dbReference>
<dbReference type="CDD" id="cd17920">
    <property type="entry name" value="DEXHc_RecQ"/>
    <property type="match status" value="1"/>
</dbReference>
<dbReference type="Proteomes" id="UP000467700">
    <property type="component" value="Unassembled WGS sequence"/>
</dbReference>
<dbReference type="GO" id="GO:0005737">
    <property type="term" value="C:cytoplasm"/>
    <property type="evidence" value="ECO:0007669"/>
    <property type="project" value="TreeGrafter"/>
</dbReference>
<dbReference type="InterPro" id="IPR004589">
    <property type="entry name" value="DNA_helicase_ATP-dep_RecQ"/>
</dbReference>
<feature type="domain" description="Helicase ATP-binding" evidence="9">
    <location>
        <begin position="42"/>
        <end position="217"/>
    </location>
</feature>
<protein>
    <recommendedName>
        <fullName evidence="7">ATP-dependent DNA helicase</fullName>
        <ecNumber evidence="7">5.6.2.4</ecNumber>
    </recommendedName>
</protein>
<feature type="region of interest" description="Disordered" evidence="8">
    <location>
        <begin position="385"/>
        <end position="409"/>
    </location>
</feature>
<dbReference type="InterPro" id="IPR011545">
    <property type="entry name" value="DEAD/DEAH_box_helicase_dom"/>
</dbReference>
<evidence type="ECO:0000256" key="2">
    <source>
        <dbReference type="ARBA" id="ARBA00022741"/>
    </source>
</evidence>
<dbReference type="Pfam" id="PF00271">
    <property type="entry name" value="Helicase_C"/>
    <property type="match status" value="1"/>
</dbReference>
<dbReference type="Pfam" id="PF00270">
    <property type="entry name" value="DEAD"/>
    <property type="match status" value="1"/>
</dbReference>
<keyword evidence="4 7" id="KW-0347">Helicase</keyword>
<keyword evidence="7" id="KW-0539">Nucleus</keyword>
<dbReference type="NCBIfam" id="TIGR00614">
    <property type="entry name" value="recQ_fam"/>
    <property type="match status" value="1"/>
</dbReference>
<dbReference type="GO" id="GO:0043138">
    <property type="term" value="F:3'-5' DNA helicase activity"/>
    <property type="evidence" value="ECO:0007669"/>
    <property type="project" value="UniProtKB-EC"/>
</dbReference>
<dbReference type="InterPro" id="IPR032284">
    <property type="entry name" value="RecQ_Zn-bd"/>
</dbReference>
<evidence type="ECO:0000256" key="5">
    <source>
        <dbReference type="ARBA" id="ARBA00022840"/>
    </source>
</evidence>
<dbReference type="GO" id="GO:0005694">
    <property type="term" value="C:chromosome"/>
    <property type="evidence" value="ECO:0007669"/>
    <property type="project" value="TreeGrafter"/>
</dbReference>
<evidence type="ECO:0000259" key="10">
    <source>
        <dbReference type="PROSITE" id="PS51194"/>
    </source>
</evidence>
<evidence type="ECO:0000259" key="9">
    <source>
        <dbReference type="PROSITE" id="PS51192"/>
    </source>
</evidence>
<dbReference type="AlphaFoldDB" id="A0A8S0WJR3"/>
<evidence type="ECO:0000256" key="6">
    <source>
        <dbReference type="ARBA" id="ARBA00034617"/>
    </source>
</evidence>
<feature type="compositionally biased region" description="Basic and acidic residues" evidence="8">
    <location>
        <begin position="385"/>
        <end position="394"/>
    </location>
</feature>
<comment type="subcellular location">
    <subcellularLocation>
        <location evidence="7">Nucleus</location>
    </subcellularLocation>
</comment>
<dbReference type="GO" id="GO:0003676">
    <property type="term" value="F:nucleic acid binding"/>
    <property type="evidence" value="ECO:0007669"/>
    <property type="project" value="InterPro"/>
</dbReference>
<name>A0A8S0WJR3_CYCAE</name>
<comment type="caution">
    <text evidence="11">The sequence shown here is derived from an EMBL/GenBank/DDBJ whole genome shotgun (WGS) entry which is preliminary data.</text>
</comment>
<dbReference type="OrthoDB" id="10261556at2759"/>
<comment type="catalytic activity">
    <reaction evidence="6 7">
        <text>Couples ATP hydrolysis with the unwinding of duplex DNA by translocating in the 3'-5' direction.</text>
        <dbReference type="EC" id="5.6.2.4"/>
    </reaction>
</comment>
<dbReference type="GO" id="GO:0005634">
    <property type="term" value="C:nucleus"/>
    <property type="evidence" value="ECO:0007669"/>
    <property type="project" value="UniProtKB-SubCell"/>
</dbReference>
<evidence type="ECO:0000256" key="4">
    <source>
        <dbReference type="ARBA" id="ARBA00022806"/>
    </source>
</evidence>
<dbReference type="InterPro" id="IPR014001">
    <property type="entry name" value="Helicase_ATP-bd"/>
</dbReference>
<dbReference type="GO" id="GO:0009378">
    <property type="term" value="F:four-way junction helicase activity"/>
    <property type="evidence" value="ECO:0007669"/>
    <property type="project" value="TreeGrafter"/>
</dbReference>
<evidence type="ECO:0000256" key="3">
    <source>
        <dbReference type="ARBA" id="ARBA00022801"/>
    </source>
</evidence>
<evidence type="ECO:0000256" key="7">
    <source>
        <dbReference type="RuleBase" id="RU364117"/>
    </source>
</evidence>
<feature type="region of interest" description="Disordered" evidence="8">
    <location>
        <begin position="577"/>
        <end position="614"/>
    </location>
</feature>
<sequence>MGQDAANKTRRPIGQKDSERCMKVLTRIFGYSSYKGKQKEIVEAAYGGADVLVVAPTGMGKSLCFQVPAVADKRGLSVVVSPLLALMQNQLDNLRSKGVEVAALSSQVDYSEKEEIQRELKLYDTHVRVLYVTPERLRTAEFLALLDIIHKNHNLNRLVVDEAHCISEWGHNFRGDYRLIGKFRERYPDVPIMALTATATSIVQKDIIRSLKMDDNHLFIALHPFNRSNLFYEVRHLSNPEPLNQMADIFDFITTLYRRRGKTSSGIIYCRHKKTCEELSGYLRGKGLNAKPYHSGLPNATLEKTLKSWTIGSSEPGGVDLVVATIAFGLGIDKGDVRYVIHYDMPKSFEGYYQETGRAGRDGHPSKCVLYYSREDAIRVKRFVKTDPNRRRDKEDDEPTPTQRASGSLDSLIQFAESATLCRHVSICRYFGEPIDEKDEELVKVYCDNMCDVCKYPDKVKAKITKLSTREDAANHVPFAKSIYGPPVANGAEGQSSSRNTPGPYDRQGRYADRGLPPKRPSSNSAEGSSNPAPAKKLKVALAPMMVTKPFGSAVGLSKPFRPPSFVGASTAKTDVAMPAAPPSAGSTRVAAAPKSRPEPPRQPRLPATAQRAPPQDYIDVDEEESMQIDLPEVDLPWKIEESSKASKADRRKALDGLRASFHKVLTSPINLDDYWEKITSRSLTDDQRYQAIFQAAVELEQSAILYCSTLDGYNTRISSIRDDIRGMSKLHRWDKDDGDFEESQEIIQILRVKALPPSARPASRKGKERAG</sequence>
<dbReference type="PANTHER" id="PTHR13710">
    <property type="entry name" value="DNA HELICASE RECQ FAMILY MEMBER"/>
    <property type="match status" value="1"/>
</dbReference>
<keyword evidence="5 7" id="KW-0067">ATP-binding</keyword>
<gene>
    <name evidence="11" type="ORF">AAE3_LOCUS6291</name>
</gene>
<dbReference type="SMART" id="SM00487">
    <property type="entry name" value="DEXDc"/>
    <property type="match status" value="1"/>
</dbReference>
<dbReference type="Gene3D" id="3.40.50.300">
    <property type="entry name" value="P-loop containing nucleotide triphosphate hydrolases"/>
    <property type="match status" value="2"/>
</dbReference>
<dbReference type="InterPro" id="IPR027417">
    <property type="entry name" value="P-loop_NTPase"/>
</dbReference>
<dbReference type="GO" id="GO:0016787">
    <property type="term" value="F:hydrolase activity"/>
    <property type="evidence" value="ECO:0007669"/>
    <property type="project" value="UniProtKB-KW"/>
</dbReference>
<keyword evidence="12" id="KW-1185">Reference proteome</keyword>
<dbReference type="PANTHER" id="PTHR13710:SF152">
    <property type="entry name" value="ATP-DEPENDENT DNA HELICASE Q5"/>
    <property type="match status" value="1"/>
</dbReference>
<comment type="catalytic activity">
    <reaction evidence="7">
        <text>ATP + H2O = ADP + phosphate + H(+)</text>
        <dbReference type="Rhea" id="RHEA:13065"/>
        <dbReference type="ChEBI" id="CHEBI:15377"/>
        <dbReference type="ChEBI" id="CHEBI:15378"/>
        <dbReference type="ChEBI" id="CHEBI:30616"/>
        <dbReference type="ChEBI" id="CHEBI:43474"/>
        <dbReference type="ChEBI" id="CHEBI:456216"/>
    </reaction>
</comment>
<organism evidence="11 12">
    <name type="scientific">Cyclocybe aegerita</name>
    <name type="common">Black poplar mushroom</name>
    <name type="synonym">Agrocybe aegerita</name>
    <dbReference type="NCBI Taxonomy" id="1973307"/>
    <lineage>
        <taxon>Eukaryota</taxon>
        <taxon>Fungi</taxon>
        <taxon>Dikarya</taxon>
        <taxon>Basidiomycota</taxon>
        <taxon>Agaricomycotina</taxon>
        <taxon>Agaricomycetes</taxon>
        <taxon>Agaricomycetidae</taxon>
        <taxon>Agaricales</taxon>
        <taxon>Agaricineae</taxon>
        <taxon>Bolbitiaceae</taxon>
        <taxon>Cyclocybe</taxon>
    </lineage>
</organism>
<dbReference type="FunFam" id="3.40.50.300:FF:001389">
    <property type="entry name" value="ATP-dependent DNA helicase RecQ"/>
    <property type="match status" value="1"/>
</dbReference>
<keyword evidence="2 7" id="KW-0547">Nucleotide-binding</keyword>
<proteinExistence type="inferred from homology"/>
<keyword evidence="3 7" id="KW-0378">Hydrolase</keyword>
<feature type="region of interest" description="Disordered" evidence="8">
    <location>
        <begin position="481"/>
        <end position="533"/>
    </location>
</feature>
<dbReference type="PROSITE" id="PS51194">
    <property type="entry name" value="HELICASE_CTER"/>
    <property type="match status" value="1"/>
</dbReference>
<comment type="similarity">
    <text evidence="1 7">Belongs to the helicase family. RecQ subfamily.</text>
</comment>
<dbReference type="GO" id="GO:0005524">
    <property type="term" value="F:ATP binding"/>
    <property type="evidence" value="ECO:0007669"/>
    <property type="project" value="UniProtKB-KW"/>
</dbReference>
<dbReference type="EMBL" id="CACVBS010000042">
    <property type="protein sequence ID" value="CAA7263963.1"/>
    <property type="molecule type" value="Genomic_DNA"/>
</dbReference>
<dbReference type="PROSITE" id="PS51192">
    <property type="entry name" value="HELICASE_ATP_BIND_1"/>
    <property type="match status" value="1"/>
</dbReference>
<dbReference type="Pfam" id="PF16124">
    <property type="entry name" value="RecQ_Zn_bind"/>
    <property type="match status" value="1"/>
</dbReference>
<feature type="compositionally biased region" description="Polar residues" evidence="8">
    <location>
        <begin position="400"/>
        <end position="409"/>
    </location>
</feature>